<evidence type="ECO:0000313" key="1">
    <source>
        <dbReference type="EMBL" id="MFC5498122.1"/>
    </source>
</evidence>
<evidence type="ECO:0000313" key="2">
    <source>
        <dbReference type="Proteomes" id="UP001596037"/>
    </source>
</evidence>
<comment type="caution">
    <text evidence="1">The sequence shown here is derived from an EMBL/GenBank/DDBJ whole genome shotgun (WGS) entry which is preliminary data.</text>
</comment>
<dbReference type="RefSeq" id="WP_376850183.1">
    <property type="nucleotide sequence ID" value="NZ_JBHSMF010000006.1"/>
</dbReference>
<sequence length="106" mass="12187">MITLSNKLRLVKPGVYAHWCPACDKPHQFNEFADDDPEHRGCKFYFNGNWFAPSFGPDMNIESATVPETRCRYYLTRGVLEFRSDSTHALAGQVIPLPDWPVHTRC</sequence>
<dbReference type="EMBL" id="JBHSMF010000006">
    <property type="protein sequence ID" value="MFC5498122.1"/>
    <property type="molecule type" value="Genomic_DNA"/>
</dbReference>
<reference evidence="2" key="1">
    <citation type="journal article" date="2019" name="Int. J. Syst. Evol. Microbiol.">
        <title>The Global Catalogue of Microorganisms (GCM) 10K type strain sequencing project: providing services to taxonomists for standard genome sequencing and annotation.</title>
        <authorList>
            <consortium name="The Broad Institute Genomics Platform"/>
            <consortium name="The Broad Institute Genome Sequencing Center for Infectious Disease"/>
            <person name="Wu L."/>
            <person name="Ma J."/>
        </authorList>
    </citation>
    <scope>NUCLEOTIDE SEQUENCE [LARGE SCALE GENOMIC DNA]</scope>
    <source>
        <strain evidence="2">CCUG 57401</strain>
    </source>
</reference>
<keyword evidence="2" id="KW-1185">Reference proteome</keyword>
<name>A0ABW0NGI2_9BURK</name>
<accession>A0ABW0NGI2</accession>
<proteinExistence type="predicted"/>
<organism evidence="1 2">
    <name type="scientific">Caenimonas terrae</name>
    <dbReference type="NCBI Taxonomy" id="696074"/>
    <lineage>
        <taxon>Bacteria</taxon>
        <taxon>Pseudomonadati</taxon>
        <taxon>Pseudomonadota</taxon>
        <taxon>Betaproteobacteria</taxon>
        <taxon>Burkholderiales</taxon>
        <taxon>Comamonadaceae</taxon>
        <taxon>Caenimonas</taxon>
    </lineage>
</organism>
<protein>
    <recommendedName>
        <fullName evidence="3">Ammonia monooxygenase</fullName>
    </recommendedName>
</protein>
<dbReference type="Proteomes" id="UP001596037">
    <property type="component" value="Unassembled WGS sequence"/>
</dbReference>
<evidence type="ECO:0008006" key="3">
    <source>
        <dbReference type="Google" id="ProtNLM"/>
    </source>
</evidence>
<gene>
    <name evidence="1" type="ORF">ACFPOE_11300</name>
</gene>